<dbReference type="GO" id="GO:0000155">
    <property type="term" value="F:phosphorelay sensor kinase activity"/>
    <property type="evidence" value="ECO:0007669"/>
    <property type="project" value="TreeGrafter"/>
</dbReference>
<keyword evidence="5 8" id="KW-0418">Kinase</keyword>
<evidence type="ECO:0000256" key="5">
    <source>
        <dbReference type="ARBA" id="ARBA00022777"/>
    </source>
</evidence>
<evidence type="ECO:0000256" key="2">
    <source>
        <dbReference type="ARBA" id="ARBA00012438"/>
    </source>
</evidence>
<proteinExistence type="predicted"/>
<dbReference type="InterPro" id="IPR003594">
    <property type="entry name" value="HATPase_dom"/>
</dbReference>
<protein>
    <recommendedName>
        <fullName evidence="2">histidine kinase</fullName>
        <ecNumber evidence="2">2.7.13.3</ecNumber>
    </recommendedName>
</protein>
<accession>A0A644Z7L9</accession>
<dbReference type="PANTHER" id="PTHR45453:SF1">
    <property type="entry name" value="PHOSPHATE REGULON SENSOR PROTEIN PHOR"/>
    <property type="match status" value="1"/>
</dbReference>
<keyword evidence="3" id="KW-0597">Phosphoprotein</keyword>
<dbReference type="SUPFAM" id="SSF55874">
    <property type="entry name" value="ATPase domain of HSP90 chaperone/DNA topoisomerase II/histidine kinase"/>
    <property type="match status" value="1"/>
</dbReference>
<reference evidence="8" key="1">
    <citation type="submission" date="2019-08" db="EMBL/GenBank/DDBJ databases">
        <authorList>
            <person name="Kucharzyk K."/>
            <person name="Murdoch R.W."/>
            <person name="Higgins S."/>
            <person name="Loffler F."/>
        </authorList>
    </citation>
    <scope>NUCLEOTIDE SEQUENCE</scope>
</reference>
<comment type="catalytic activity">
    <reaction evidence="1">
        <text>ATP + protein L-histidine = ADP + protein N-phospho-L-histidine.</text>
        <dbReference type="EC" id="2.7.13.3"/>
    </reaction>
</comment>
<name>A0A644Z7L9_9ZZZZ</name>
<dbReference type="PROSITE" id="PS50109">
    <property type="entry name" value="HIS_KIN"/>
    <property type="match status" value="1"/>
</dbReference>
<comment type="caution">
    <text evidence="8">The sequence shown here is derived from an EMBL/GenBank/DDBJ whole genome shotgun (WGS) entry which is preliminary data.</text>
</comment>
<dbReference type="GO" id="GO:0004721">
    <property type="term" value="F:phosphoprotein phosphatase activity"/>
    <property type="evidence" value="ECO:0007669"/>
    <property type="project" value="TreeGrafter"/>
</dbReference>
<evidence type="ECO:0000256" key="6">
    <source>
        <dbReference type="ARBA" id="ARBA00023012"/>
    </source>
</evidence>
<dbReference type="EMBL" id="VSSQ01007745">
    <property type="protein sequence ID" value="MPM36850.1"/>
    <property type="molecule type" value="Genomic_DNA"/>
</dbReference>
<sequence length="74" mass="8042">MQLSVRNTGEPIPPEHLPHLFERFYRIDSARTHTEGGYGLGLAIAKSITEAHNGSIAVRSNAAEGTVFTVLLPK</sequence>
<keyword evidence="6" id="KW-0902">Two-component regulatory system</keyword>
<feature type="domain" description="Histidine kinase" evidence="7">
    <location>
        <begin position="1"/>
        <end position="74"/>
    </location>
</feature>
<dbReference type="CDD" id="cd00075">
    <property type="entry name" value="HATPase"/>
    <property type="match status" value="1"/>
</dbReference>
<organism evidence="8">
    <name type="scientific">bioreactor metagenome</name>
    <dbReference type="NCBI Taxonomy" id="1076179"/>
    <lineage>
        <taxon>unclassified sequences</taxon>
        <taxon>metagenomes</taxon>
        <taxon>ecological metagenomes</taxon>
    </lineage>
</organism>
<evidence type="ECO:0000313" key="8">
    <source>
        <dbReference type="EMBL" id="MPM36850.1"/>
    </source>
</evidence>
<dbReference type="Gene3D" id="3.30.565.10">
    <property type="entry name" value="Histidine kinase-like ATPase, C-terminal domain"/>
    <property type="match status" value="1"/>
</dbReference>
<dbReference type="PANTHER" id="PTHR45453">
    <property type="entry name" value="PHOSPHATE REGULON SENSOR PROTEIN PHOR"/>
    <property type="match status" value="1"/>
</dbReference>
<dbReference type="InterPro" id="IPR036890">
    <property type="entry name" value="HATPase_C_sf"/>
</dbReference>
<dbReference type="EC" id="2.7.13.3" evidence="2"/>
<dbReference type="Pfam" id="PF02518">
    <property type="entry name" value="HATPase_c"/>
    <property type="match status" value="1"/>
</dbReference>
<gene>
    <name evidence="8" type="primary">resE_5</name>
    <name evidence="8" type="ORF">SDC9_83454</name>
</gene>
<dbReference type="InterPro" id="IPR004358">
    <property type="entry name" value="Sig_transdc_His_kin-like_C"/>
</dbReference>
<dbReference type="GO" id="GO:0016036">
    <property type="term" value="P:cellular response to phosphate starvation"/>
    <property type="evidence" value="ECO:0007669"/>
    <property type="project" value="TreeGrafter"/>
</dbReference>
<dbReference type="PRINTS" id="PR00344">
    <property type="entry name" value="BCTRLSENSOR"/>
</dbReference>
<evidence type="ECO:0000256" key="1">
    <source>
        <dbReference type="ARBA" id="ARBA00000085"/>
    </source>
</evidence>
<evidence type="ECO:0000256" key="3">
    <source>
        <dbReference type="ARBA" id="ARBA00022553"/>
    </source>
</evidence>
<keyword evidence="4 8" id="KW-0808">Transferase</keyword>
<dbReference type="InterPro" id="IPR050351">
    <property type="entry name" value="BphY/WalK/GraS-like"/>
</dbReference>
<dbReference type="InterPro" id="IPR005467">
    <property type="entry name" value="His_kinase_dom"/>
</dbReference>
<dbReference type="SMART" id="SM00387">
    <property type="entry name" value="HATPase_c"/>
    <property type="match status" value="1"/>
</dbReference>
<dbReference type="AlphaFoldDB" id="A0A644Z7L9"/>
<evidence type="ECO:0000259" key="7">
    <source>
        <dbReference type="PROSITE" id="PS50109"/>
    </source>
</evidence>
<dbReference type="GO" id="GO:0005886">
    <property type="term" value="C:plasma membrane"/>
    <property type="evidence" value="ECO:0007669"/>
    <property type="project" value="TreeGrafter"/>
</dbReference>
<evidence type="ECO:0000256" key="4">
    <source>
        <dbReference type="ARBA" id="ARBA00022679"/>
    </source>
</evidence>